<dbReference type="PANTHER" id="PTHR10992">
    <property type="entry name" value="METHYLESTERASE FAMILY MEMBER"/>
    <property type="match status" value="1"/>
</dbReference>
<evidence type="ECO:0000256" key="3">
    <source>
        <dbReference type="ARBA" id="ARBA00050262"/>
    </source>
</evidence>
<feature type="domain" description="AB hydrolase-1" evidence="21">
    <location>
        <begin position="215"/>
        <end position="437"/>
    </location>
</feature>
<dbReference type="Pfam" id="PF00561">
    <property type="entry name" value="Abhydrolase_1"/>
    <property type="match status" value="1"/>
</dbReference>
<evidence type="ECO:0000256" key="17">
    <source>
        <dbReference type="ARBA" id="ARBA00076040"/>
    </source>
</evidence>
<protein>
    <recommendedName>
        <fullName evidence="16">(S)-hydroxynitrile lyase</fullName>
        <ecNumber evidence="15">4.1.2.47</ecNumber>
    </recommendedName>
    <alternativeName>
        <fullName evidence="17">2-hydroxy-2-methylpropanenitrile lyase</fullName>
    </alternativeName>
    <alternativeName>
        <fullName evidence="18">Acetone cyanohydrin lyase</fullName>
    </alternativeName>
    <alternativeName>
        <fullName evidence="19">Hydroxynitrile lyase</fullName>
    </alternativeName>
</protein>
<name>A0A2N9HDA7_FAGSY</name>
<comment type="catalytic activity">
    <reaction evidence="4">
        <text>benzaldehyde + hydrogen cyanide = (S)-mandelonitrile</text>
        <dbReference type="Rhea" id="RHEA:77427"/>
        <dbReference type="ChEBI" id="CHEBI:17169"/>
        <dbReference type="ChEBI" id="CHEBI:18407"/>
        <dbReference type="ChEBI" id="CHEBI:36941"/>
    </reaction>
</comment>
<feature type="domain" description="AB hydrolase-1" evidence="20">
    <location>
        <begin position="7"/>
        <end position="117"/>
    </location>
</feature>
<comment type="catalytic activity">
    <reaction evidence="6">
        <text>butan-2-one + hydrogen cyanide = 2-hydroxy-2-methylbutanenitrile</text>
        <dbReference type="Rhea" id="RHEA:77467"/>
        <dbReference type="ChEBI" id="CHEBI:18407"/>
        <dbReference type="ChEBI" id="CHEBI:28398"/>
        <dbReference type="ChEBI" id="CHEBI:60954"/>
    </reaction>
    <physiologicalReaction direction="right-to-left" evidence="6">
        <dbReference type="Rhea" id="RHEA:77469"/>
    </physiologicalReaction>
</comment>
<dbReference type="GO" id="GO:0009696">
    <property type="term" value="P:salicylic acid metabolic process"/>
    <property type="evidence" value="ECO:0007669"/>
    <property type="project" value="TreeGrafter"/>
</dbReference>
<dbReference type="GO" id="GO:0080032">
    <property type="term" value="F:methyl jasmonate esterase activity"/>
    <property type="evidence" value="ECO:0007669"/>
    <property type="project" value="TreeGrafter"/>
</dbReference>
<dbReference type="GO" id="GO:0080031">
    <property type="term" value="F:methyl salicylate esterase activity"/>
    <property type="evidence" value="ECO:0007669"/>
    <property type="project" value="TreeGrafter"/>
</dbReference>
<organism evidence="22">
    <name type="scientific">Fagus sylvatica</name>
    <name type="common">Beechnut</name>
    <dbReference type="NCBI Taxonomy" id="28930"/>
    <lineage>
        <taxon>Eukaryota</taxon>
        <taxon>Viridiplantae</taxon>
        <taxon>Streptophyta</taxon>
        <taxon>Embryophyta</taxon>
        <taxon>Tracheophyta</taxon>
        <taxon>Spermatophyta</taxon>
        <taxon>Magnoliopsida</taxon>
        <taxon>eudicotyledons</taxon>
        <taxon>Gunneridae</taxon>
        <taxon>Pentapetalae</taxon>
        <taxon>rosids</taxon>
        <taxon>fabids</taxon>
        <taxon>Fagales</taxon>
        <taxon>Fagaceae</taxon>
        <taxon>Fagus</taxon>
    </lineage>
</organism>
<evidence type="ECO:0000256" key="12">
    <source>
        <dbReference type="ARBA" id="ARBA00052609"/>
    </source>
</evidence>
<evidence type="ECO:0000256" key="9">
    <source>
        <dbReference type="ARBA" id="ARBA00052033"/>
    </source>
</evidence>
<evidence type="ECO:0000256" key="16">
    <source>
        <dbReference type="ARBA" id="ARBA00069221"/>
    </source>
</evidence>
<comment type="catalytic activity">
    <reaction evidence="13">
        <text>an aromatic (S)-hydroxynitrile = an aromatic aldehyde + hydrogen cyanide</text>
        <dbReference type="Rhea" id="RHEA:54660"/>
        <dbReference type="ChEBI" id="CHEBI:18407"/>
        <dbReference type="ChEBI" id="CHEBI:33855"/>
        <dbReference type="ChEBI" id="CHEBI:138306"/>
        <dbReference type="EC" id="4.1.2.47"/>
    </reaction>
</comment>
<comment type="catalytic activity">
    <reaction evidence="7">
        <text>a disubstituted aliphatic (S)-hydroxynitrile = a ketone + hydrogen cyanide</text>
        <dbReference type="Rhea" id="RHEA:56592"/>
        <dbReference type="ChEBI" id="CHEBI:17087"/>
        <dbReference type="ChEBI" id="CHEBI:18407"/>
        <dbReference type="ChEBI" id="CHEBI:140597"/>
        <dbReference type="EC" id="4.1.2.47"/>
    </reaction>
</comment>
<comment type="similarity">
    <text evidence="14">Belongs to the AB hydrolase superfamily. Hydroxynitrile lyase family.</text>
</comment>
<dbReference type="Pfam" id="PF12697">
    <property type="entry name" value="Abhydrolase_6"/>
    <property type="match status" value="1"/>
</dbReference>
<comment type="catalytic activity">
    <reaction evidence="12">
        <text>cyclohexanecarbaldehyde + hydrogen cyanide = (2S)-2-cyclohexyl-2-hydroxyacetonitrile</text>
        <dbReference type="Rhea" id="RHEA:77423"/>
        <dbReference type="ChEBI" id="CHEBI:18407"/>
        <dbReference type="ChEBI" id="CHEBI:197359"/>
        <dbReference type="ChEBI" id="CHEBI:197360"/>
    </reaction>
</comment>
<accession>A0A2N9HDA7</accession>
<evidence type="ECO:0000256" key="14">
    <source>
        <dbReference type="ARBA" id="ARBA00060885"/>
    </source>
</evidence>
<dbReference type="EC" id="4.1.2.47" evidence="15"/>
<evidence type="ECO:0000256" key="1">
    <source>
        <dbReference type="ARBA" id="ARBA00050104"/>
    </source>
</evidence>
<dbReference type="FunFam" id="3.40.50.1820:FF:000051">
    <property type="entry name" value="(S)-hydroxynitrile lyase"/>
    <property type="match status" value="1"/>
</dbReference>
<evidence type="ECO:0000256" key="4">
    <source>
        <dbReference type="ARBA" id="ARBA00050358"/>
    </source>
</evidence>
<proteinExistence type="inferred from homology"/>
<comment type="catalytic activity">
    <reaction evidence="8">
        <text>acrolein + hydrogen cyanide = (2S)-2-hydroxybut-3-enenitrile</text>
        <dbReference type="Rhea" id="RHEA:77411"/>
        <dbReference type="ChEBI" id="CHEBI:15368"/>
        <dbReference type="ChEBI" id="CHEBI:18407"/>
        <dbReference type="ChEBI" id="CHEBI:197356"/>
    </reaction>
</comment>
<dbReference type="AlphaFoldDB" id="A0A2N9HDA7"/>
<evidence type="ECO:0000256" key="13">
    <source>
        <dbReference type="ARBA" id="ARBA00052826"/>
    </source>
</evidence>
<dbReference type="GO" id="GO:0009694">
    <property type="term" value="P:jasmonic acid metabolic process"/>
    <property type="evidence" value="ECO:0007669"/>
    <property type="project" value="TreeGrafter"/>
</dbReference>
<dbReference type="Gene3D" id="3.40.50.1820">
    <property type="entry name" value="alpha/beta hydrolase"/>
    <property type="match status" value="3"/>
</dbReference>
<dbReference type="PANTHER" id="PTHR10992:SF943">
    <property type="entry name" value="METHYLESTERASE 10"/>
    <property type="match status" value="1"/>
</dbReference>
<evidence type="ECO:0000256" key="2">
    <source>
        <dbReference type="ARBA" id="ARBA00050241"/>
    </source>
</evidence>
<comment type="catalytic activity">
    <reaction evidence="9">
        <text>2-methylpropanal + hydrogen cyanide = (2S)-2-hydroxy-3-methylbutanenitrile</text>
        <dbReference type="Rhea" id="RHEA:77403"/>
        <dbReference type="ChEBI" id="CHEBI:18407"/>
        <dbReference type="ChEBI" id="CHEBI:48943"/>
        <dbReference type="ChEBI" id="CHEBI:197354"/>
    </reaction>
</comment>
<dbReference type="GO" id="GO:0080030">
    <property type="term" value="F:methyl indole-3-acetate esterase activity"/>
    <property type="evidence" value="ECO:0007669"/>
    <property type="project" value="TreeGrafter"/>
</dbReference>
<evidence type="ECO:0000256" key="8">
    <source>
        <dbReference type="ARBA" id="ARBA00051977"/>
    </source>
</evidence>
<comment type="catalytic activity">
    <reaction evidence="10">
        <text>3-formylthiophene + hydrogen cyanide = (2S)-2-hydroxy-2-(thiophen-3-yl)acetonitrile</text>
        <dbReference type="Rhea" id="RHEA:77459"/>
        <dbReference type="ChEBI" id="CHEBI:18407"/>
        <dbReference type="ChEBI" id="CHEBI:87611"/>
        <dbReference type="ChEBI" id="CHEBI:197333"/>
    </reaction>
</comment>
<evidence type="ECO:0000259" key="21">
    <source>
        <dbReference type="Pfam" id="PF12697"/>
    </source>
</evidence>
<evidence type="ECO:0000256" key="10">
    <source>
        <dbReference type="ARBA" id="ARBA00052511"/>
    </source>
</evidence>
<evidence type="ECO:0000256" key="6">
    <source>
        <dbReference type="ARBA" id="ARBA00051647"/>
    </source>
</evidence>
<evidence type="ECO:0000259" key="20">
    <source>
        <dbReference type="Pfam" id="PF00561"/>
    </source>
</evidence>
<evidence type="ECO:0000256" key="7">
    <source>
        <dbReference type="ARBA" id="ARBA00051735"/>
    </source>
</evidence>
<sequence>MGDDVKHFVLVHGACHGSWCWYKLVTLLKQAGHRVTALDLGACGINPKQLNEIISIWDYVQPLMDFIASLPQGETVILVGHSYSGLCISLAMESFPEKISLAVFVTAYMPNFKSPPATVMQEDLELAYMLIRPNGLFLEDLSKECMLTEEKYGSIDRVFIVCEEDVVIKEDFQRLMIENSPPKEVNLIRAGHMVMLSKPRELCQSSWGLPWVLVLVQACHSSQRGDGHRVTALDLGACGINPKQLNEIISIWDYVQPLMDFIASLPQGETVILVGHSYAGLCISLAMESFPQKISLAVFVTAYMPNFKSPPGTLIQEYFKRTPTESLMDCQLSLDSVLFGPDYMRTKVYAHCQSEDLELAYMLIRPNGLFLEDLSKECMLTEEKYGSIDRVFIVCEEDLVMKEDFQRLMIEDSPPKEVNLIRGAGHMVMLSKPRELCQRLLEVAGKYHRICDCEAKN</sequence>
<comment type="catalytic activity">
    <reaction evidence="2">
        <text>a monosubstituted aliphatic (S)-hydroxynitrile = an aldehyde + hydrogen cyanide</text>
        <dbReference type="Rhea" id="RHEA:56588"/>
        <dbReference type="ChEBI" id="CHEBI:17478"/>
        <dbReference type="ChEBI" id="CHEBI:18407"/>
        <dbReference type="ChEBI" id="CHEBI:140596"/>
        <dbReference type="EC" id="4.1.2.47"/>
    </reaction>
</comment>
<dbReference type="InterPro" id="IPR000073">
    <property type="entry name" value="AB_hydrolase_1"/>
</dbReference>
<evidence type="ECO:0000313" key="22">
    <source>
        <dbReference type="EMBL" id="SPD09885.1"/>
    </source>
</evidence>
<evidence type="ECO:0000256" key="11">
    <source>
        <dbReference type="ARBA" id="ARBA00052600"/>
    </source>
</evidence>
<comment type="catalytic activity">
    <reaction evidence="3">
        <text>2-hydroxy-2-methylpropanenitrile = acetone + hydrogen cyanide</text>
        <dbReference type="Rhea" id="RHEA:11932"/>
        <dbReference type="ChEBI" id="CHEBI:15347"/>
        <dbReference type="ChEBI" id="CHEBI:15348"/>
        <dbReference type="ChEBI" id="CHEBI:18407"/>
    </reaction>
    <physiologicalReaction direction="left-to-right" evidence="3">
        <dbReference type="Rhea" id="RHEA:11933"/>
    </physiologicalReaction>
</comment>
<comment type="catalytic activity">
    <reaction evidence="5">
        <text>formylthiophene + hydrogen cyanide = (2R)-2-hydroxy-2-(thiophen-2-yl)acetonitrile</text>
        <dbReference type="Rhea" id="RHEA:77455"/>
        <dbReference type="ChEBI" id="CHEBI:18407"/>
        <dbReference type="ChEBI" id="CHEBI:87301"/>
        <dbReference type="ChEBI" id="CHEBI:197332"/>
    </reaction>
</comment>
<dbReference type="EMBL" id="OIVN01003258">
    <property type="protein sequence ID" value="SPD09885.1"/>
    <property type="molecule type" value="Genomic_DNA"/>
</dbReference>
<comment type="catalytic activity">
    <reaction evidence="11">
        <text>2,2-dimethylpropanal + hydrogen cyanide = (2S)-2-hydroxy-3,3-dimethylbutanenitrile</text>
        <dbReference type="Rhea" id="RHEA:77407"/>
        <dbReference type="ChEBI" id="CHEBI:18407"/>
        <dbReference type="ChEBI" id="CHEBI:141557"/>
        <dbReference type="ChEBI" id="CHEBI:197355"/>
    </reaction>
</comment>
<evidence type="ECO:0000256" key="19">
    <source>
        <dbReference type="ARBA" id="ARBA00079794"/>
    </source>
</evidence>
<comment type="catalytic activity">
    <reaction evidence="1">
        <text>4-methoxybenzaldehyde + hydrogen cyanide = (2S)-2-hydroxy-2-(4-methoxyphenyl)acetonitrile</text>
        <dbReference type="Rhea" id="RHEA:77447"/>
        <dbReference type="ChEBI" id="CHEBI:18407"/>
        <dbReference type="ChEBI" id="CHEBI:28235"/>
        <dbReference type="ChEBI" id="CHEBI:197328"/>
    </reaction>
</comment>
<evidence type="ECO:0000256" key="5">
    <source>
        <dbReference type="ARBA" id="ARBA00050608"/>
    </source>
</evidence>
<gene>
    <name evidence="22" type="ORF">FSB_LOCUS37767</name>
</gene>
<dbReference type="SUPFAM" id="SSF53474">
    <property type="entry name" value="alpha/beta-Hydrolases"/>
    <property type="match status" value="2"/>
</dbReference>
<dbReference type="GO" id="GO:0047606">
    <property type="term" value="F:(S)-hydroxynitrile lyase activity"/>
    <property type="evidence" value="ECO:0007669"/>
    <property type="project" value="UniProtKB-EC"/>
</dbReference>
<dbReference type="InterPro" id="IPR029058">
    <property type="entry name" value="AB_hydrolase_fold"/>
</dbReference>
<dbReference type="InterPro" id="IPR045889">
    <property type="entry name" value="MES/HNL"/>
</dbReference>
<evidence type="ECO:0000256" key="18">
    <source>
        <dbReference type="ARBA" id="ARBA00078291"/>
    </source>
</evidence>
<reference evidence="22" key="1">
    <citation type="submission" date="2018-02" db="EMBL/GenBank/DDBJ databases">
        <authorList>
            <person name="Cohen D.B."/>
            <person name="Kent A.D."/>
        </authorList>
    </citation>
    <scope>NUCLEOTIDE SEQUENCE</scope>
</reference>
<evidence type="ECO:0000256" key="15">
    <source>
        <dbReference type="ARBA" id="ARBA00066572"/>
    </source>
</evidence>